<dbReference type="OrthoDB" id="1926238at2759"/>
<evidence type="ECO:0000256" key="2">
    <source>
        <dbReference type="SAM" id="MobiDB-lite"/>
    </source>
</evidence>
<feature type="compositionally biased region" description="Low complexity" evidence="2">
    <location>
        <begin position="1785"/>
        <end position="1802"/>
    </location>
</feature>
<feature type="region of interest" description="Disordered" evidence="2">
    <location>
        <begin position="75"/>
        <end position="96"/>
    </location>
</feature>
<feature type="compositionally biased region" description="Low complexity" evidence="2">
    <location>
        <begin position="554"/>
        <end position="565"/>
    </location>
</feature>
<dbReference type="PANTHER" id="PTHR31267:SF2">
    <property type="entry name" value="EXPRESSED PROTEIN"/>
    <property type="match status" value="1"/>
</dbReference>
<feature type="compositionally biased region" description="Polar residues" evidence="2">
    <location>
        <begin position="1263"/>
        <end position="1280"/>
    </location>
</feature>
<keyword evidence="4" id="KW-1185">Reference proteome</keyword>
<reference evidence="3" key="1">
    <citation type="submission" date="2021-01" db="EMBL/GenBank/DDBJ databases">
        <title>Adiantum capillus-veneris genome.</title>
        <authorList>
            <person name="Fang Y."/>
            <person name="Liao Q."/>
        </authorList>
    </citation>
    <scope>NUCLEOTIDE SEQUENCE</scope>
    <source>
        <strain evidence="3">H3</strain>
        <tissue evidence="3">Leaf</tissue>
    </source>
</reference>
<feature type="compositionally biased region" description="Polar residues" evidence="2">
    <location>
        <begin position="528"/>
        <end position="553"/>
    </location>
</feature>
<feature type="region of interest" description="Disordered" evidence="2">
    <location>
        <begin position="198"/>
        <end position="231"/>
    </location>
</feature>
<feature type="region of interest" description="Disordered" evidence="2">
    <location>
        <begin position="1756"/>
        <end position="1808"/>
    </location>
</feature>
<feature type="region of interest" description="Disordered" evidence="2">
    <location>
        <begin position="785"/>
        <end position="812"/>
    </location>
</feature>
<sequence>MPSWNINCPSGRARREVAASICSHMDVRSSVLIYRLERHAVGVFFRSRSEHQRLLRFRWIHRILLEVKRHNNTNKTAERDIEEESQTTSMEKNYRNNSIAQEGCPSLDFTLLDRPSSSTVSAPGSTAPLFPGENPLSSFDFVDGAGVESNNDRSFPGHRSYMAEAANNPLRRNVSMQVGPLQRQGLGEHYFFGQDNQQLHSRVGGGEGHVQSQSISQGDPNPEQSGQGNMPMEYSLVGKAQSSQFTMPSGNTGSLFSSIHGVHPSAGAYLDDRRNQVPFMQQYPSESHNTSLKFSNFLPVNSGTLEHQSNAINIASASGLHHQDQSRRYASQNIAGNGANETLNITFPTNQLPNGPTPVPPEAQPVGATRGFGMTELQLLRQQALQSKQQQALQFKQQQALRLQQQEAMRVQQEEAARQQQKMQHEAVMAQKQEAFRIQRQEEAMRLQQQELMQSQQQELMQSQQQEVFRMQQQAFYLQQQGAARTDEQNAVLWSQDQAGRLSKLHNTVPLERQQAIWSQQQKAVWGQQESAEQRENLQSQQQWARLTQQTLPSHQQVSSSNQHQALQSQKGQAVPHQQPHLFQNHPRLSSFQQQHAMRFQQQQALQTQQQQAPQSQQKHAASLEHLTLQSQQELFEPPRQVVSQETSVEFPGTSYSALLHGPDTPPHTQSGGGTLFPDLESNATASPTANTQTVVWPTYGSSSYRGLPKEYSMRQNSLESQNLRPLLHCSDDHNFALADGEGRQSTQSAYPFVGCRAASPVKPSFEFTKPAGANAEVGGFGSIGYSPSDARSKHQVPANTSPPQTSDYSGQPNGLFSGPIQTDLLSRNQQHFQGLQSSQQRSWERLVQKHGVSKPNFPEVVPSLSQGISTIEKSTLERGFQQNFSSTGTIRTSPGHNSQHLRSVNPSGCKQHQVFTSTVGEVARTIMDEGGRQFPDSRNIITDQHAGYHSRDDSDSNNDTYGNRVAHLPTPMVRIPVHSGSPSHSMSQAMLNINQGTHLNMQVPPKTMAVSNTLSSQGNIVWKENDMFKQTSSYFSEPAGYSQGFWKQHASFPESVSGLDSSCEPPNRHVNDSIWKQNFQSHKSNLDTQNNIQAASLTSMTHRERDNGAQLMYEKQLLGHGGVFQQMHNTLGINEVGSQSVANPVEAFIQGTTRLQGSTVDKCRLPELPMDPSSSRSVSLAHLRQSQPSSPLSPQHVKLGLGPANLPQKVQQVCNLSAPTSSQIDGSYQENHGTSFNMEDKKFLAGTRQAGSGKETPAGNRMDTNQGITASGNGLLLQNNARPSSALSNSSSFSRESADSEALPPVNVTRVVEGSDFSQGTTSLTGHAFQGVGTNAGYFEQESSSNSHGNLKPPADNNKKPPHSAGSSNQGTYSTGPRHANMDAGSLRVLQNQQIINMALKQLGNKTQVANLAGLLTTLKTSLSEHSKNSADHEKLLSGPGESGRLPSLSAQEDGTAPSLMQSRQMMWRKLSGPALEACSPEFKATSLDASNEYNQNCKFKQEEVSEATTGLCSDLQRQSRESLLINGSKSQLGGQAARLSVLRTLNSIPSQVESQMRDSNVRLSTFGEDQYLQQQGLLLHQVSKEATAGTAQTARLTNTADAVDKPIEAHLKPFKSTSIQGYLGKAAIGQGDGTSVDTAMELEKAKQQKSSASEFASERSLQSVVTLPSRHRQLSKQIAFNAVIGSPSPCTGKSLDVRLANDAEPLHNSKLSSDISNHQALHSQKPKQENFSVESSSQIYLASQCTQPAAHLNELSSKEEDREDFKVEDSRSGVNGHVATLNRLPPRQSSPSKRSSPGPSLIHSKKRKKPVPLLIPWYISATQPRDSLPSTSEMELMWANSANRLSDKDDGDVCKDNASSSMKARRRLRSTTQLMQQLIPPLPAELMQGNTPVDNGCATFSLAKFALEDACRLVTNTRREATSAHDPENKNMSLRGQGRTWGVAKSVAVTRCVESFMERARGLESELASSNTCAYFKFGNVATYC</sequence>
<feature type="region of interest" description="Disordered" evidence="2">
    <location>
        <begin position="1249"/>
        <end position="1307"/>
    </location>
</feature>
<feature type="coiled-coil region" evidence="1">
    <location>
        <begin position="403"/>
        <end position="466"/>
    </location>
</feature>
<feature type="compositionally biased region" description="Polar residues" evidence="2">
    <location>
        <begin position="1366"/>
        <end position="1376"/>
    </location>
</feature>
<feature type="compositionally biased region" description="Basic and acidic residues" evidence="2">
    <location>
        <begin position="1758"/>
        <end position="1773"/>
    </location>
</feature>
<feature type="region of interest" description="Disordered" evidence="2">
    <location>
        <begin position="1710"/>
        <end position="1735"/>
    </location>
</feature>
<dbReference type="PANTHER" id="PTHR31267">
    <property type="entry name" value="DENTIN SIALOPHOSPHOPROTEIN-LIKE PROTEIN"/>
    <property type="match status" value="1"/>
</dbReference>
<feature type="compositionally biased region" description="Low complexity" evidence="2">
    <location>
        <begin position="1186"/>
        <end position="1196"/>
    </location>
</feature>
<feature type="compositionally biased region" description="Low complexity" evidence="2">
    <location>
        <begin position="1281"/>
        <end position="1296"/>
    </location>
</feature>
<feature type="compositionally biased region" description="Polar residues" evidence="2">
    <location>
        <begin position="210"/>
        <end position="228"/>
    </location>
</feature>
<comment type="caution">
    <text evidence="3">The sequence shown here is derived from an EMBL/GenBank/DDBJ whole genome shotgun (WGS) entry which is preliminary data.</text>
</comment>
<feature type="compositionally biased region" description="Polar residues" evidence="2">
    <location>
        <begin position="1711"/>
        <end position="1724"/>
    </location>
</feature>
<protein>
    <submittedName>
        <fullName evidence="3">Uncharacterized protein</fullName>
    </submittedName>
</protein>
<feature type="compositionally biased region" description="Polar residues" evidence="2">
    <location>
        <begin position="798"/>
        <end position="812"/>
    </location>
</feature>
<feature type="region of interest" description="Disordered" evidence="2">
    <location>
        <begin position="1167"/>
        <end position="1196"/>
    </location>
</feature>
<dbReference type="EMBL" id="JABFUD020000010">
    <property type="protein sequence ID" value="KAI5074182.1"/>
    <property type="molecule type" value="Genomic_DNA"/>
</dbReference>
<evidence type="ECO:0000256" key="1">
    <source>
        <dbReference type="SAM" id="Coils"/>
    </source>
</evidence>
<feature type="region of interest" description="Disordered" evidence="2">
    <location>
        <begin position="1425"/>
        <end position="1455"/>
    </location>
</feature>
<feature type="region of interest" description="Disordered" evidence="2">
    <location>
        <begin position="528"/>
        <end position="579"/>
    </location>
</feature>
<accession>A0A9D4ZHH5</accession>
<evidence type="ECO:0000313" key="3">
    <source>
        <dbReference type="EMBL" id="KAI5074182.1"/>
    </source>
</evidence>
<feature type="compositionally biased region" description="Polar residues" evidence="2">
    <location>
        <begin position="86"/>
        <end position="96"/>
    </location>
</feature>
<name>A0A9D4ZHH5_ADICA</name>
<feature type="region of interest" description="Disordered" evidence="2">
    <location>
        <begin position="1339"/>
        <end position="1382"/>
    </location>
</feature>
<feature type="region of interest" description="Disordered" evidence="2">
    <location>
        <begin position="662"/>
        <end position="690"/>
    </location>
</feature>
<proteinExistence type="predicted"/>
<organism evidence="3 4">
    <name type="scientific">Adiantum capillus-veneris</name>
    <name type="common">Maidenhair fern</name>
    <dbReference type="NCBI Taxonomy" id="13818"/>
    <lineage>
        <taxon>Eukaryota</taxon>
        <taxon>Viridiplantae</taxon>
        <taxon>Streptophyta</taxon>
        <taxon>Embryophyta</taxon>
        <taxon>Tracheophyta</taxon>
        <taxon>Polypodiopsida</taxon>
        <taxon>Polypodiidae</taxon>
        <taxon>Polypodiales</taxon>
        <taxon>Pteridineae</taxon>
        <taxon>Pteridaceae</taxon>
        <taxon>Vittarioideae</taxon>
        <taxon>Adiantum</taxon>
    </lineage>
</organism>
<gene>
    <name evidence="3" type="ORF">GOP47_0010143</name>
</gene>
<feature type="compositionally biased region" description="Basic and acidic residues" evidence="2">
    <location>
        <begin position="1425"/>
        <end position="1437"/>
    </location>
</feature>
<feature type="region of interest" description="Disordered" evidence="2">
    <location>
        <begin position="1848"/>
        <end position="1868"/>
    </location>
</feature>
<keyword evidence="1" id="KW-0175">Coiled coil</keyword>
<evidence type="ECO:0000313" key="4">
    <source>
        <dbReference type="Proteomes" id="UP000886520"/>
    </source>
</evidence>
<feature type="compositionally biased region" description="Low complexity" evidence="2">
    <location>
        <begin position="593"/>
        <end position="618"/>
    </location>
</feature>
<feature type="compositionally biased region" description="Basic and acidic residues" evidence="2">
    <location>
        <begin position="1848"/>
        <end position="1857"/>
    </location>
</feature>
<feature type="region of interest" description="Disordered" evidence="2">
    <location>
        <begin position="592"/>
        <end position="622"/>
    </location>
</feature>
<dbReference type="Proteomes" id="UP000886520">
    <property type="component" value="Chromosome 10"/>
</dbReference>